<dbReference type="GO" id="GO:0005737">
    <property type="term" value="C:cytoplasm"/>
    <property type="evidence" value="ECO:0007669"/>
    <property type="project" value="TreeGrafter"/>
</dbReference>
<dbReference type="SUPFAM" id="SSF51735">
    <property type="entry name" value="NAD(P)-binding Rossmann-fold domains"/>
    <property type="match status" value="1"/>
</dbReference>
<dbReference type="PANTHER" id="PTHR43544:SF33">
    <property type="entry name" value="C-FACTOR"/>
    <property type="match status" value="1"/>
</dbReference>
<gene>
    <name evidence="1" type="ORF">chiPu_0004677</name>
</gene>
<evidence type="ECO:0000313" key="1">
    <source>
        <dbReference type="EMBL" id="GCC26262.1"/>
    </source>
</evidence>
<protein>
    <submittedName>
        <fullName evidence="1">Uncharacterized protein</fullName>
    </submittedName>
</protein>
<dbReference type="STRING" id="137246.A0A401S792"/>
<evidence type="ECO:0000313" key="2">
    <source>
        <dbReference type="Proteomes" id="UP000287033"/>
    </source>
</evidence>
<dbReference type="Gene3D" id="3.40.50.720">
    <property type="entry name" value="NAD(P)-binding Rossmann-like Domain"/>
    <property type="match status" value="1"/>
</dbReference>
<keyword evidence="2" id="KW-1185">Reference proteome</keyword>
<dbReference type="InterPro" id="IPR002347">
    <property type="entry name" value="SDR_fam"/>
</dbReference>
<dbReference type="Proteomes" id="UP000287033">
    <property type="component" value="Unassembled WGS sequence"/>
</dbReference>
<dbReference type="OrthoDB" id="7289984at2759"/>
<dbReference type="Pfam" id="PF00106">
    <property type="entry name" value="adh_short"/>
    <property type="match status" value="1"/>
</dbReference>
<dbReference type="GO" id="GO:0016491">
    <property type="term" value="F:oxidoreductase activity"/>
    <property type="evidence" value="ECO:0007669"/>
    <property type="project" value="TreeGrafter"/>
</dbReference>
<dbReference type="OMA" id="FWASIEQ"/>
<dbReference type="AlphaFoldDB" id="A0A401S792"/>
<dbReference type="PANTHER" id="PTHR43544">
    <property type="entry name" value="SHORT-CHAIN DEHYDROGENASE/REDUCTASE"/>
    <property type="match status" value="1"/>
</dbReference>
<comment type="caution">
    <text evidence="1">The sequence shown here is derived from an EMBL/GenBank/DDBJ whole genome shotgun (WGS) entry which is preliminary data.</text>
</comment>
<dbReference type="EMBL" id="BEZZ01000116">
    <property type="protein sequence ID" value="GCC26262.1"/>
    <property type="molecule type" value="Genomic_DNA"/>
</dbReference>
<proteinExistence type="predicted"/>
<accession>A0A401S792</accession>
<dbReference type="PRINTS" id="PR00081">
    <property type="entry name" value="GDHRDH"/>
</dbReference>
<organism evidence="1 2">
    <name type="scientific">Chiloscyllium punctatum</name>
    <name type="common">Brownbanded bambooshark</name>
    <name type="synonym">Hemiscyllium punctatum</name>
    <dbReference type="NCBI Taxonomy" id="137246"/>
    <lineage>
        <taxon>Eukaryota</taxon>
        <taxon>Metazoa</taxon>
        <taxon>Chordata</taxon>
        <taxon>Craniata</taxon>
        <taxon>Vertebrata</taxon>
        <taxon>Chondrichthyes</taxon>
        <taxon>Elasmobranchii</taxon>
        <taxon>Galeomorphii</taxon>
        <taxon>Galeoidea</taxon>
        <taxon>Orectolobiformes</taxon>
        <taxon>Hemiscylliidae</taxon>
        <taxon>Chiloscyllium</taxon>
    </lineage>
</organism>
<reference evidence="1 2" key="1">
    <citation type="journal article" date="2018" name="Nat. Ecol. Evol.">
        <title>Shark genomes provide insights into elasmobranch evolution and the origin of vertebrates.</title>
        <authorList>
            <person name="Hara Y"/>
            <person name="Yamaguchi K"/>
            <person name="Onimaru K"/>
            <person name="Kadota M"/>
            <person name="Koyanagi M"/>
            <person name="Keeley SD"/>
            <person name="Tatsumi K"/>
            <person name="Tanaka K"/>
            <person name="Motone F"/>
            <person name="Kageyama Y"/>
            <person name="Nozu R"/>
            <person name="Adachi N"/>
            <person name="Nishimura O"/>
            <person name="Nakagawa R"/>
            <person name="Tanegashima C"/>
            <person name="Kiyatake I"/>
            <person name="Matsumoto R"/>
            <person name="Murakumo K"/>
            <person name="Nishida K"/>
            <person name="Terakita A"/>
            <person name="Kuratani S"/>
            <person name="Sato K"/>
            <person name="Hyodo S Kuraku.S."/>
        </authorList>
    </citation>
    <scope>NUCLEOTIDE SEQUENCE [LARGE SCALE GENOMIC DNA]</scope>
</reference>
<sequence length="181" mass="19687">MLKTPSVLISGANKGIGLELVKQLINSPVPPAQILATFWQSSPTQELEALANEHSFVWMIELDSASIRRAVERVEAILGSSGLNLLINNAGINSYATLKTVTAEDMMVVYQTNVVGPLLVTQAFLPLLKKAAQTLDMEKMSCNKAAIVNITSLLGSITLSQKNFRSAPMYPYRLSKEHSAQ</sequence>
<name>A0A401S792_CHIPU</name>
<dbReference type="InterPro" id="IPR051468">
    <property type="entry name" value="Fungal_SecMetab_SDRs"/>
</dbReference>
<dbReference type="InterPro" id="IPR036291">
    <property type="entry name" value="NAD(P)-bd_dom_sf"/>
</dbReference>